<dbReference type="Proteomes" id="UP000240206">
    <property type="component" value="Unassembled WGS sequence"/>
</dbReference>
<dbReference type="EMBL" id="PXVC01000050">
    <property type="protein sequence ID" value="PSI01087.1"/>
    <property type="molecule type" value="Genomic_DNA"/>
</dbReference>
<organism evidence="1 2">
    <name type="scientific">Synechococcus lacustris str. Tous</name>
    <dbReference type="NCBI Taxonomy" id="1910958"/>
    <lineage>
        <taxon>Bacteria</taxon>
        <taxon>Bacillati</taxon>
        <taxon>Cyanobacteriota</taxon>
        <taxon>Cyanophyceae</taxon>
        <taxon>Synechococcales</taxon>
        <taxon>Synechococcaceae</taxon>
        <taxon>Synechococcus</taxon>
    </lineage>
</organism>
<keyword evidence="2" id="KW-1185">Reference proteome</keyword>
<evidence type="ECO:0000313" key="1">
    <source>
        <dbReference type="EMBL" id="PSI01087.1"/>
    </source>
</evidence>
<proteinExistence type="predicted"/>
<accession>A0A2P7ECZ5</accession>
<protein>
    <submittedName>
        <fullName evidence="1">Uncharacterized protein</fullName>
    </submittedName>
</protein>
<gene>
    <name evidence="1" type="ORF">C7K08_09670</name>
</gene>
<evidence type="ECO:0000313" key="2">
    <source>
        <dbReference type="Proteomes" id="UP000240206"/>
    </source>
</evidence>
<dbReference type="AlphaFoldDB" id="A0A2P7ECZ5"/>
<name>A0A2P7ECZ5_9SYNE</name>
<reference evidence="2" key="1">
    <citation type="submission" date="2018-03" db="EMBL/GenBank/DDBJ databases">
        <title>Ecological and genomic features of two cosmopolitan and abundant freshwater picocyanobacteria.</title>
        <authorList>
            <person name="Cabello-Yeves P.J."/>
            <person name="Picazo A."/>
            <person name="Camacho A."/>
            <person name="Callieri C."/>
            <person name="Rosselli R."/>
            <person name="Roda-Garcia J."/>
            <person name="Coutinho F.H."/>
            <person name="Rodriguez-Valera F."/>
        </authorList>
    </citation>
    <scope>NUCLEOTIDE SEQUENCE [LARGE SCALE GENOMIC DNA]</scope>
    <source>
        <strain evidence="2">Tous</strain>
    </source>
</reference>
<dbReference type="RefSeq" id="WP_106500431.1">
    <property type="nucleotide sequence ID" value="NZ_PXVC01000050.1"/>
</dbReference>
<comment type="caution">
    <text evidence="1">The sequence shown here is derived from an EMBL/GenBank/DDBJ whole genome shotgun (WGS) entry which is preliminary data.</text>
</comment>
<sequence length="194" mass="21530">MAARALLALLVALMALGEGLAKPIRFHQMGSGFAAPVPASWEHLQQLEFRLALHGVKVVHSSRCPKGLEGLYDHRIGQVLMCKNTMPAQAEIHWNTLAHEAVHVMQICRQSAPLSKGLDQLQQKMLDSTPAPEKLHILSAYPPEQRLYELEARWVANTFPPETVMALLDLSCGRPGRRQPTHTLLPQLMAKENG</sequence>